<evidence type="ECO:0000256" key="3">
    <source>
        <dbReference type="ARBA" id="ARBA00022519"/>
    </source>
</evidence>
<evidence type="ECO:0000256" key="6">
    <source>
        <dbReference type="ARBA" id="ARBA00023065"/>
    </source>
</evidence>
<dbReference type="InterPro" id="IPR022929">
    <property type="entry name" value="Put_MntP"/>
</dbReference>
<keyword evidence="1 9" id="KW-0813">Transport</keyword>
<keyword evidence="4 9" id="KW-0812">Transmembrane</keyword>
<feature type="transmembrane region" description="Helical" evidence="9">
    <location>
        <begin position="132"/>
        <end position="154"/>
    </location>
</feature>
<keyword evidence="11" id="KW-1185">Reference proteome</keyword>
<dbReference type="PANTHER" id="PTHR35529:SF1">
    <property type="entry name" value="MANGANESE EFFLUX PUMP MNTP-RELATED"/>
    <property type="match status" value="1"/>
</dbReference>
<reference evidence="10 11" key="1">
    <citation type="submission" date="2020-05" db="EMBL/GenBank/DDBJ databases">
        <title>Draft genome sequence of Desulfovibrio sp. strain HN2T.</title>
        <authorList>
            <person name="Ueno A."/>
            <person name="Tamazawa S."/>
            <person name="Tamamura S."/>
            <person name="Murakami T."/>
            <person name="Kiyama T."/>
            <person name="Inomata H."/>
            <person name="Amano Y."/>
            <person name="Miyakawa K."/>
            <person name="Tamaki H."/>
            <person name="Naganuma T."/>
            <person name="Kaneko K."/>
        </authorList>
    </citation>
    <scope>NUCLEOTIDE SEQUENCE [LARGE SCALE GENOMIC DNA]</scope>
    <source>
        <strain evidence="10 11">HN2</strain>
    </source>
</reference>
<feature type="transmembrane region" description="Helical" evidence="9">
    <location>
        <begin position="6"/>
        <end position="28"/>
    </location>
</feature>
<feature type="transmembrane region" description="Helical" evidence="9">
    <location>
        <begin position="106"/>
        <end position="126"/>
    </location>
</feature>
<dbReference type="GO" id="GO:0005384">
    <property type="term" value="F:manganese ion transmembrane transporter activity"/>
    <property type="evidence" value="ECO:0007669"/>
    <property type="project" value="UniProtKB-UniRule"/>
</dbReference>
<keyword evidence="5 9" id="KW-1133">Transmembrane helix</keyword>
<feature type="transmembrane region" description="Helical" evidence="9">
    <location>
        <begin position="166"/>
        <end position="184"/>
    </location>
</feature>
<evidence type="ECO:0000256" key="1">
    <source>
        <dbReference type="ARBA" id="ARBA00022448"/>
    </source>
</evidence>
<gene>
    <name evidence="9 10" type="primary">mntP</name>
    <name evidence="10" type="ORF">DSM101010T_10990</name>
</gene>
<dbReference type="Proteomes" id="UP000503840">
    <property type="component" value="Unassembled WGS sequence"/>
</dbReference>
<evidence type="ECO:0000256" key="9">
    <source>
        <dbReference type="HAMAP-Rule" id="MF_01521"/>
    </source>
</evidence>
<dbReference type="Pfam" id="PF02659">
    <property type="entry name" value="Mntp"/>
    <property type="match status" value="1"/>
</dbReference>
<comment type="subcellular location">
    <subcellularLocation>
        <location evidence="9">Cell membrane</location>
        <topology evidence="9">Multi-pass membrane protein</topology>
    </subcellularLocation>
</comment>
<dbReference type="InterPro" id="IPR003810">
    <property type="entry name" value="Mntp/YtaF"/>
</dbReference>
<evidence type="ECO:0000313" key="11">
    <source>
        <dbReference type="Proteomes" id="UP000503840"/>
    </source>
</evidence>
<protein>
    <recommendedName>
        <fullName evidence="9">Putative manganese efflux pump MntP</fullName>
    </recommendedName>
</protein>
<proteinExistence type="inferred from homology"/>
<dbReference type="PANTHER" id="PTHR35529">
    <property type="entry name" value="MANGANESE EFFLUX PUMP MNTP-RELATED"/>
    <property type="match status" value="1"/>
</dbReference>
<keyword evidence="6 9" id="KW-0406">Ion transport</keyword>
<comment type="similarity">
    <text evidence="9">Belongs to the MntP (TC 9.B.29) family.</text>
</comment>
<feature type="transmembrane region" description="Helical" evidence="9">
    <location>
        <begin position="40"/>
        <end position="61"/>
    </location>
</feature>
<keyword evidence="2 9" id="KW-1003">Cell membrane</keyword>
<keyword evidence="3" id="KW-0997">Cell inner membrane</keyword>
<dbReference type="RefSeq" id="WP_174404417.1">
    <property type="nucleotide sequence ID" value="NZ_BLVO01000012.1"/>
</dbReference>
<comment type="function">
    <text evidence="9">Probably functions as a manganese efflux pump.</text>
</comment>
<evidence type="ECO:0000313" key="10">
    <source>
        <dbReference type="EMBL" id="GFM32734.1"/>
    </source>
</evidence>
<evidence type="ECO:0000256" key="8">
    <source>
        <dbReference type="ARBA" id="ARBA00023211"/>
    </source>
</evidence>
<keyword evidence="7 9" id="KW-0472">Membrane</keyword>
<dbReference type="AlphaFoldDB" id="A0A7J0BI30"/>
<evidence type="ECO:0000256" key="7">
    <source>
        <dbReference type="ARBA" id="ARBA00023136"/>
    </source>
</evidence>
<organism evidence="10 11">
    <name type="scientific">Desulfovibrio subterraneus</name>
    <dbReference type="NCBI Taxonomy" id="2718620"/>
    <lineage>
        <taxon>Bacteria</taxon>
        <taxon>Pseudomonadati</taxon>
        <taxon>Thermodesulfobacteriota</taxon>
        <taxon>Desulfovibrionia</taxon>
        <taxon>Desulfovibrionales</taxon>
        <taxon>Desulfovibrionaceae</taxon>
        <taxon>Desulfovibrio</taxon>
    </lineage>
</organism>
<evidence type="ECO:0000256" key="4">
    <source>
        <dbReference type="ARBA" id="ARBA00022692"/>
    </source>
</evidence>
<evidence type="ECO:0000256" key="2">
    <source>
        <dbReference type="ARBA" id="ARBA00022475"/>
    </source>
</evidence>
<name>A0A7J0BI30_9BACT</name>
<dbReference type="HAMAP" id="MF_01521">
    <property type="entry name" value="MntP_pump"/>
    <property type="match status" value="1"/>
</dbReference>
<dbReference type="EMBL" id="BLVO01000012">
    <property type="protein sequence ID" value="GFM32734.1"/>
    <property type="molecule type" value="Genomic_DNA"/>
</dbReference>
<sequence length="194" mass="20832">MDGIELLALAVALAMDAFAVAIATGVQLKCVDPRQTFRLAWHFGLFQALMPILGWFLGLTVRGFIESYAHWIAFALLAWIGIRMLKEAFETDTEEAERCDPTKGMSLIMLSVATSIDALAVGLSMSVLGVSIWYPASIIGVVALVFTAAGMHIGRLIGGATRFGQYAEVLGGTVLLLIGLRILSEHGVFAFLQG</sequence>
<comment type="caution">
    <text evidence="10">The sequence shown here is derived from an EMBL/GenBank/DDBJ whole genome shotgun (WGS) entry which is preliminary data.</text>
</comment>
<evidence type="ECO:0000256" key="5">
    <source>
        <dbReference type="ARBA" id="ARBA00022989"/>
    </source>
</evidence>
<accession>A0A7J0BI30</accession>
<keyword evidence="8 9" id="KW-0464">Manganese</keyword>
<dbReference type="GO" id="GO:0005886">
    <property type="term" value="C:plasma membrane"/>
    <property type="evidence" value="ECO:0007669"/>
    <property type="project" value="UniProtKB-SubCell"/>
</dbReference>
<feature type="transmembrane region" description="Helical" evidence="9">
    <location>
        <begin position="67"/>
        <end position="85"/>
    </location>
</feature>